<dbReference type="PANTHER" id="PTHR11206">
    <property type="entry name" value="MULTIDRUG RESISTANCE PROTEIN"/>
    <property type="match status" value="1"/>
</dbReference>
<dbReference type="EMBL" id="JAXIOK010000005">
    <property type="protein sequence ID" value="KAK4770107.1"/>
    <property type="molecule type" value="Genomic_DNA"/>
</dbReference>
<accession>A0AAN7KW15</accession>
<evidence type="ECO:0000313" key="3">
    <source>
        <dbReference type="Proteomes" id="UP001345219"/>
    </source>
</evidence>
<dbReference type="AlphaFoldDB" id="A0AAN7KW15"/>
<evidence type="ECO:0000313" key="2">
    <source>
        <dbReference type="EMBL" id="KAK4770107.1"/>
    </source>
</evidence>
<feature type="transmembrane region" description="Helical" evidence="1">
    <location>
        <begin position="39"/>
        <end position="60"/>
    </location>
</feature>
<proteinExistence type="predicted"/>
<sequence>MANNAIEESLLSRPDAAEPKGEDSISTLSSRVWVESRKIWRVTFPAMISYVCSFGVLVVTQAFIGHINETQLAAYAIIETVGVRFVNGIINSLEEWYYAVLVLLAGYMMNASVAISVFSICLNISAWEFRIFLGFLSGVRATITKPDQSRATELEGETRPHSFIRLGLKGRVECASLDQVYLHPDMTRG</sequence>
<organism evidence="2 3">
    <name type="scientific">Trapa incisa</name>
    <dbReference type="NCBI Taxonomy" id="236973"/>
    <lineage>
        <taxon>Eukaryota</taxon>
        <taxon>Viridiplantae</taxon>
        <taxon>Streptophyta</taxon>
        <taxon>Embryophyta</taxon>
        <taxon>Tracheophyta</taxon>
        <taxon>Spermatophyta</taxon>
        <taxon>Magnoliopsida</taxon>
        <taxon>eudicotyledons</taxon>
        <taxon>Gunneridae</taxon>
        <taxon>Pentapetalae</taxon>
        <taxon>rosids</taxon>
        <taxon>malvids</taxon>
        <taxon>Myrtales</taxon>
        <taxon>Lythraceae</taxon>
        <taxon>Trapa</taxon>
    </lineage>
</organism>
<feature type="transmembrane region" description="Helical" evidence="1">
    <location>
        <begin position="96"/>
        <end position="122"/>
    </location>
</feature>
<keyword evidence="3" id="KW-1185">Reference proteome</keyword>
<gene>
    <name evidence="2" type="ORF">SAY87_030639</name>
</gene>
<comment type="caution">
    <text evidence="2">The sequence shown here is derived from an EMBL/GenBank/DDBJ whole genome shotgun (WGS) entry which is preliminary data.</text>
</comment>
<evidence type="ECO:0000256" key="1">
    <source>
        <dbReference type="SAM" id="Phobius"/>
    </source>
</evidence>
<name>A0AAN7KW15_9MYRT</name>
<keyword evidence="1" id="KW-1133">Transmembrane helix</keyword>
<keyword evidence="1" id="KW-0472">Membrane</keyword>
<reference evidence="2 3" key="1">
    <citation type="journal article" date="2023" name="Hortic Res">
        <title>Pangenome of water caltrop reveals structural variations and asymmetric subgenome divergence after allopolyploidization.</title>
        <authorList>
            <person name="Zhang X."/>
            <person name="Chen Y."/>
            <person name="Wang L."/>
            <person name="Yuan Y."/>
            <person name="Fang M."/>
            <person name="Shi L."/>
            <person name="Lu R."/>
            <person name="Comes H.P."/>
            <person name="Ma Y."/>
            <person name="Chen Y."/>
            <person name="Huang G."/>
            <person name="Zhou Y."/>
            <person name="Zheng Z."/>
            <person name="Qiu Y."/>
        </authorList>
    </citation>
    <scope>NUCLEOTIDE SEQUENCE [LARGE SCALE GENOMIC DNA]</scope>
    <source>
        <tissue evidence="2">Roots</tissue>
    </source>
</reference>
<dbReference type="Proteomes" id="UP001345219">
    <property type="component" value="Chromosome 24"/>
</dbReference>
<keyword evidence="1" id="KW-0812">Transmembrane</keyword>
<protein>
    <submittedName>
        <fullName evidence="2">Uncharacterized protein</fullName>
    </submittedName>
</protein>